<reference evidence="2 3" key="1">
    <citation type="journal article" date="2009" name="Nat. Genet.">
        <title>The genome of the cucumber, Cucumis sativus L.</title>
        <authorList>
            <person name="Huang S."/>
            <person name="Li R."/>
            <person name="Zhang Z."/>
            <person name="Li L."/>
            <person name="Gu X."/>
            <person name="Fan W."/>
            <person name="Lucas W.J."/>
            <person name="Wang X."/>
            <person name="Xie B."/>
            <person name="Ni P."/>
            <person name="Ren Y."/>
            <person name="Zhu H."/>
            <person name="Li J."/>
            <person name="Lin K."/>
            <person name="Jin W."/>
            <person name="Fei Z."/>
            <person name="Li G."/>
            <person name="Staub J."/>
            <person name="Kilian A."/>
            <person name="van der Vossen E.A."/>
            <person name="Wu Y."/>
            <person name="Guo J."/>
            <person name="He J."/>
            <person name="Jia Z."/>
            <person name="Ren Y."/>
            <person name="Tian G."/>
            <person name="Lu Y."/>
            <person name="Ruan J."/>
            <person name="Qian W."/>
            <person name="Wang M."/>
            <person name="Huang Q."/>
            <person name="Li B."/>
            <person name="Xuan Z."/>
            <person name="Cao J."/>
            <person name="Asan"/>
            <person name="Wu Z."/>
            <person name="Zhang J."/>
            <person name="Cai Q."/>
            <person name="Bai Y."/>
            <person name="Zhao B."/>
            <person name="Han Y."/>
            <person name="Li Y."/>
            <person name="Li X."/>
            <person name="Wang S."/>
            <person name="Shi Q."/>
            <person name="Liu S."/>
            <person name="Cho W.K."/>
            <person name="Kim J.Y."/>
            <person name="Xu Y."/>
            <person name="Heller-Uszynska K."/>
            <person name="Miao H."/>
            <person name="Cheng Z."/>
            <person name="Zhang S."/>
            <person name="Wu J."/>
            <person name="Yang Y."/>
            <person name="Kang H."/>
            <person name="Li M."/>
            <person name="Liang H."/>
            <person name="Ren X."/>
            <person name="Shi Z."/>
            <person name="Wen M."/>
            <person name="Jian M."/>
            <person name="Yang H."/>
            <person name="Zhang G."/>
            <person name="Yang Z."/>
            <person name="Chen R."/>
            <person name="Liu S."/>
            <person name="Li J."/>
            <person name="Ma L."/>
            <person name="Liu H."/>
            <person name="Zhou Y."/>
            <person name="Zhao J."/>
            <person name="Fang X."/>
            <person name="Li G."/>
            <person name="Fang L."/>
            <person name="Li Y."/>
            <person name="Liu D."/>
            <person name="Zheng H."/>
            <person name="Zhang Y."/>
            <person name="Qin N."/>
            <person name="Li Z."/>
            <person name="Yang G."/>
            <person name="Yang S."/>
            <person name="Bolund L."/>
            <person name="Kristiansen K."/>
            <person name="Zheng H."/>
            <person name="Li S."/>
            <person name="Zhang X."/>
            <person name="Yang H."/>
            <person name="Wang J."/>
            <person name="Sun R."/>
            <person name="Zhang B."/>
            <person name="Jiang S."/>
            <person name="Wang J."/>
            <person name="Du Y."/>
            <person name="Li S."/>
        </authorList>
    </citation>
    <scope>NUCLEOTIDE SEQUENCE [LARGE SCALE GENOMIC DNA]</scope>
    <source>
        <strain evidence="3">cv. 9930</strain>
    </source>
</reference>
<dbReference type="InterPro" id="IPR031570">
    <property type="entry name" value="NBEA/BDCP_DUF4704"/>
</dbReference>
<evidence type="ECO:0000313" key="3">
    <source>
        <dbReference type="Proteomes" id="UP000029981"/>
    </source>
</evidence>
<reference evidence="2 3" key="4">
    <citation type="journal article" date="2011" name="BMC Genomics">
        <title>RNA-Seq improves annotation of protein-coding genes in the cucumber genome.</title>
        <authorList>
            <person name="Li Z."/>
            <person name="Zhang Z."/>
            <person name="Yan P."/>
            <person name="Huang S."/>
            <person name="Fei Z."/>
            <person name="Lin K."/>
        </authorList>
    </citation>
    <scope>NUCLEOTIDE SEQUENCE [LARGE SCALE GENOMIC DNA]</scope>
    <source>
        <strain evidence="3">cv. 9930</strain>
    </source>
</reference>
<organism evidence="2 3">
    <name type="scientific">Cucumis sativus</name>
    <name type="common">Cucumber</name>
    <dbReference type="NCBI Taxonomy" id="3659"/>
    <lineage>
        <taxon>Eukaryota</taxon>
        <taxon>Viridiplantae</taxon>
        <taxon>Streptophyta</taxon>
        <taxon>Embryophyta</taxon>
        <taxon>Tracheophyta</taxon>
        <taxon>Spermatophyta</taxon>
        <taxon>Magnoliopsida</taxon>
        <taxon>eudicotyledons</taxon>
        <taxon>Gunneridae</taxon>
        <taxon>Pentapetalae</taxon>
        <taxon>rosids</taxon>
        <taxon>fabids</taxon>
        <taxon>Cucurbitales</taxon>
        <taxon>Cucurbitaceae</taxon>
        <taxon>Benincaseae</taxon>
        <taxon>Cucumis</taxon>
    </lineage>
</organism>
<evidence type="ECO:0000259" key="1">
    <source>
        <dbReference type="Pfam" id="PF15787"/>
    </source>
</evidence>
<reference evidence="2 3" key="3">
    <citation type="journal article" date="2010" name="BMC Genomics">
        <title>Transcriptome sequencing and comparative analysis of cucumber flowers with different sex types.</title>
        <authorList>
            <person name="Guo S."/>
            <person name="Zheng Y."/>
            <person name="Joung J.G."/>
            <person name="Liu S."/>
            <person name="Zhang Z."/>
            <person name="Crasta O.R."/>
            <person name="Sobral B.W."/>
            <person name="Xu Y."/>
            <person name="Huang S."/>
            <person name="Fei Z."/>
        </authorList>
    </citation>
    <scope>NUCLEOTIDE SEQUENCE [LARGE SCALE GENOMIC DNA]</scope>
    <source>
        <strain evidence="3">cv. 9930</strain>
    </source>
</reference>
<gene>
    <name evidence="2" type="ORF">Csa_3G892722</name>
</gene>
<sequence length="715" mass="79428">MVSCYRYAKLYEPLTNCTVGAKFNVSLSEEVDTKESVEAAFPFLGQIGPVYLFNDALSSEQVQGIHSLGPSYMYSFLDNDIATFSENQLPRGILNAKESLASKIIFGLNAQASSGKSLFNVSPTLDLISEKNSFEATAMGGTELCSRRLLQRIIYCVGGVTVLFPLISQSDRYESESSGQFGQNVDVIDTKECLTAEVIELIASVLDENLPNQHQMHLLSGFSILGFLLQSVNPQQLNMETLAALKHLFSVISNCGFSELLIQDAISSIFLNLSIWIYSAYEVQRELYLFLIQQFDNDPRLLKNLCRLPLILDMICKFYCDKDKCKFGSGSKTSLHPPVGVLGERPTKDEIRKIRLLLLSLGEMSIRQNIVAADIKALIAFFERNQDVTCIEDVLHMVIRAIAQKTVLASFHEQVSFIGGYPIFVNLLQREFEPIRLLSLQFLGRLLVGLPSEKKGLRFFNLPSGKAKSVQESHKKINLRMQPLFSAISDRLFRFPPTDNLCAALFDVLLGGASPKQKQNQSDGQKNKSPGSHFAVPQSLVLIFRFLCSCEDISARLKIITDLLDLLDTNPSNIEAFMEYGWNAWLTASVKLGALQQYKVRSMDQVEDKINEQCMIRKLFSVVLLHCICSVKGGWQHLEETATFLLMQSEKEALLPHGSVGASLGWNLLAQTNAKRGSSVGVVLEGGLVVDDMVAGGLVIGQRVGKMRGEVRGER</sequence>
<dbReference type="PANTHER" id="PTHR13743">
    <property type="entry name" value="BEIGE/BEACH-RELATED"/>
    <property type="match status" value="1"/>
</dbReference>
<keyword evidence="3" id="KW-1185">Reference proteome</keyword>
<protein>
    <recommendedName>
        <fullName evidence="1">DUF4704 domain-containing protein</fullName>
    </recommendedName>
</protein>
<dbReference type="Proteomes" id="UP000029981">
    <property type="component" value="Chromosome 3"/>
</dbReference>
<proteinExistence type="predicted"/>
<feature type="domain" description="DUF4704" evidence="1">
    <location>
        <begin position="130"/>
        <end position="646"/>
    </location>
</feature>
<evidence type="ECO:0000313" key="2">
    <source>
        <dbReference type="EMBL" id="KGN60270.1"/>
    </source>
</evidence>
<dbReference type="STRING" id="3659.A0A0A0LE29"/>
<dbReference type="Gramene" id="KGN60270">
    <property type="protein sequence ID" value="KGN60270"/>
    <property type="gene ID" value="Csa_3G892722"/>
</dbReference>
<name>A0A0A0LE29_CUCSA</name>
<dbReference type="AlphaFoldDB" id="A0A0A0LE29"/>
<dbReference type="InterPro" id="IPR050865">
    <property type="entry name" value="BEACH_Domain"/>
</dbReference>
<accession>A0A0A0LE29</accession>
<reference evidence="2 3" key="2">
    <citation type="journal article" date="2009" name="PLoS ONE">
        <title>An integrated genetic and cytogenetic map of the cucumber genome.</title>
        <authorList>
            <person name="Ren Y."/>
            <person name="Zhang Z."/>
            <person name="Liu J."/>
            <person name="Staub J.E."/>
            <person name="Han Y."/>
            <person name="Cheng Z."/>
            <person name="Li X."/>
            <person name="Lu J."/>
            <person name="Miao H."/>
            <person name="Kang H."/>
            <person name="Xie B."/>
            <person name="Gu X."/>
            <person name="Wang X."/>
            <person name="Du Y."/>
            <person name="Jin W."/>
            <person name="Huang S."/>
        </authorList>
    </citation>
    <scope>NUCLEOTIDE SEQUENCE [LARGE SCALE GENOMIC DNA]</scope>
    <source>
        <strain evidence="3">cv. 9930</strain>
    </source>
</reference>
<dbReference type="EMBL" id="CM002924">
    <property type="protein sequence ID" value="KGN60270.1"/>
    <property type="molecule type" value="Genomic_DNA"/>
</dbReference>
<dbReference type="Pfam" id="PF15787">
    <property type="entry name" value="DUF4704"/>
    <property type="match status" value="1"/>
</dbReference>
<dbReference type="eggNOG" id="KOG1787">
    <property type="taxonomic scope" value="Eukaryota"/>
</dbReference>
<dbReference type="PANTHER" id="PTHR13743:SF112">
    <property type="entry name" value="BEACH DOMAIN-CONTAINING PROTEIN"/>
    <property type="match status" value="1"/>
</dbReference>